<feature type="domain" description="NPHP4 Ig-like" evidence="1">
    <location>
        <begin position="979"/>
        <end position="1068"/>
    </location>
</feature>
<name>A0ABR2JV49_9EUKA</name>
<dbReference type="Proteomes" id="UP001470230">
    <property type="component" value="Unassembled WGS sequence"/>
</dbReference>
<keyword evidence="3" id="KW-1185">Reference proteome</keyword>
<evidence type="ECO:0000313" key="3">
    <source>
        <dbReference type="Proteomes" id="UP001470230"/>
    </source>
</evidence>
<dbReference type="InterPro" id="IPR058685">
    <property type="entry name" value="Ig_NPHP4_4th"/>
</dbReference>
<evidence type="ECO:0000259" key="1">
    <source>
        <dbReference type="Pfam" id="PF26187"/>
    </source>
</evidence>
<dbReference type="InterPro" id="IPR029775">
    <property type="entry name" value="NPHP4"/>
</dbReference>
<sequence length="1078" mass="123152">MEKIVQHWIEGFHQNFPLPPPLEDEGDPMGWSINIKELQNFSLSHELKTIPDTATFGIKIYLSIFNTSTGQFHGRTWSSPLITDVKANFINLTSYGIICGKNSLIVIEFSFCVKYLNNETNETSLFFTVLPIPEETTPQICPLYTGTPRILMAMPNNFSNLLAPRPGGLLVELQKYDELLNASTFLPYCTFFNQPIPGIKSFAPLSLEQTTPLSITGVIINPNKNFEESLHNELLEIFSQKYKIPSDKIHMRVVRFLMQFAIHNTHKFISETLKAEVSSINGWSFDGQILFPDFVKGSPNFALIFQLLICIEIDLSFLESTKLIISTPISKEKQIFEVPLGYGIVNVTTDSFMTIKLSRAARNSPFGMRILQTETQIPTVSFNVSFNPQLGQDFEKRDFAVDFKLLIAEDGGTLLPLDPKNIPEEPLLMEEFTDNLNTNHLLFLFKFLVPRQSFFERFPVKIFRNVYIQMDIWPFGLIKSEVCRLSPFQDTLIFYQIGSKKDNERGVIISKNVSLKAYEQVVNYFFLMKANELQASIVDADTDIIIGHFNIQSSSLLRQKRHSLQLSTYSKLTGADGELLGNVHFAYGCYGTADHKIVKLDFDHRNPIQKDFIISRSIADKDENFKKAVRSSVLPRFELAARYRDGRRKEAMLSDLQKKFLRTRILYPIPGLESRFVFTSVYDPEEPATVYVQPNDERIRFIRKLDKDELTSDTDSPDRVYHLERDETLEFNQQNGVPISERFNLNVKKKSSFKAKPGEEIRLLFAFFSVTDFEENEISVSLNDDTHTLLDCFTVHIKKTVPLAQENIYLFTHKEGTITTTLNSMYTYSSAISSSSLITATTSIFGTRITSLQLTANLLCYIFCFAKDNSLRKIVRLHVDVLPDEILTADSKLKINIPKYIGSKICCKTSDTRIAQFLNYEEPLVLRDPGDVTAKALSSGIVKLVIYNISQKAPAVSIYLSVIETKNEGGKERLIGKSEITLQVGRGAKKTLEYRNNTSHRKSIRLTTSHPEYIHFDPTHYEIEANKSARLRLIFLPRDKEEYVLIHVFVQESDQPRALQEYYKLNVHYAADDDDDSD</sequence>
<proteinExistence type="predicted"/>
<gene>
    <name evidence="2" type="ORF">M9Y10_044386</name>
</gene>
<reference evidence="2 3" key="1">
    <citation type="submission" date="2024-04" db="EMBL/GenBank/DDBJ databases">
        <title>Tritrichomonas musculus Genome.</title>
        <authorList>
            <person name="Alves-Ferreira E."/>
            <person name="Grigg M."/>
            <person name="Lorenzi H."/>
            <person name="Galac M."/>
        </authorList>
    </citation>
    <scope>NUCLEOTIDE SEQUENCE [LARGE SCALE GENOMIC DNA]</scope>
    <source>
        <strain evidence="2 3">EAF2021</strain>
    </source>
</reference>
<organism evidence="2 3">
    <name type="scientific">Tritrichomonas musculus</name>
    <dbReference type="NCBI Taxonomy" id="1915356"/>
    <lineage>
        <taxon>Eukaryota</taxon>
        <taxon>Metamonada</taxon>
        <taxon>Parabasalia</taxon>
        <taxon>Tritrichomonadida</taxon>
        <taxon>Tritrichomonadidae</taxon>
        <taxon>Tritrichomonas</taxon>
    </lineage>
</organism>
<dbReference type="PANTHER" id="PTHR31043">
    <property type="entry name" value="NEPHROCYSTIN-4"/>
    <property type="match status" value="1"/>
</dbReference>
<protein>
    <recommendedName>
        <fullName evidence="1">NPHP4 Ig-like domain-containing protein</fullName>
    </recommendedName>
</protein>
<accession>A0ABR2JV49</accession>
<dbReference type="Pfam" id="PF26187">
    <property type="entry name" value="Ig_NPHP4_4th"/>
    <property type="match status" value="1"/>
</dbReference>
<dbReference type="EMBL" id="JAPFFF010000009">
    <property type="protein sequence ID" value="KAK8881750.1"/>
    <property type="molecule type" value="Genomic_DNA"/>
</dbReference>
<evidence type="ECO:0000313" key="2">
    <source>
        <dbReference type="EMBL" id="KAK8881750.1"/>
    </source>
</evidence>
<comment type="caution">
    <text evidence="2">The sequence shown here is derived from an EMBL/GenBank/DDBJ whole genome shotgun (WGS) entry which is preliminary data.</text>
</comment>
<dbReference type="PANTHER" id="PTHR31043:SF3">
    <property type="entry name" value="NEPHROCYSTIN-4"/>
    <property type="match status" value="1"/>
</dbReference>